<evidence type="ECO:0000256" key="7">
    <source>
        <dbReference type="ARBA" id="ARBA00023136"/>
    </source>
</evidence>
<dbReference type="PANTHER" id="PTHR32196:SF21">
    <property type="entry name" value="ABC TRANSPORTER PERMEASE PROTEIN YPHD-RELATED"/>
    <property type="match status" value="1"/>
</dbReference>
<feature type="region of interest" description="Disordered" evidence="8">
    <location>
        <begin position="1"/>
        <end position="23"/>
    </location>
</feature>
<keyword evidence="7 9" id="KW-0472">Membrane</keyword>
<feature type="transmembrane region" description="Helical" evidence="9">
    <location>
        <begin position="112"/>
        <end position="136"/>
    </location>
</feature>
<feature type="transmembrane region" description="Helical" evidence="9">
    <location>
        <begin position="234"/>
        <end position="253"/>
    </location>
</feature>
<dbReference type="RefSeq" id="WP_306964696.1">
    <property type="nucleotide sequence ID" value="NZ_JAUSRG010000032.1"/>
</dbReference>
<evidence type="ECO:0000256" key="1">
    <source>
        <dbReference type="ARBA" id="ARBA00004651"/>
    </source>
</evidence>
<sequence length="362" mass="36836">MTSTKDGIMTGTAGPGTGEPQTLGRRASRFITRFAVESQVAFALIAAIAIFAAALPVFATDSNAQNMSRVWAVLLVVAIGQSFTLLVGGFDISVAANMGLASVVGGQAMLEYGLWTGILSGVLAAAVVGLVNGILVSYLNVSPFIATLGMLTFLTGLTNQISGGQSVFGLPEGLRQVGAADWGPIPSAVGISLIVLGLAWLVLNRTRPGLYFYSIGGGRAASLLAGVPVVRYGILAYTLCGMLAGVAGIMLAARVSVGQANIAPSFELLSIATAVMGGMRIGGGAGRLTGVVLAVALLTVLTTGLDIAGLSQFFQQMFVGAVIVGAVLVEPLRNAGARRLAAFRALTRGRSRAGGLSPSNEH</sequence>
<reference evidence="10 12" key="1">
    <citation type="submission" date="2023-07" db="EMBL/GenBank/DDBJ databases">
        <title>Sorghum-associated microbial communities from plants grown in Nebraska, USA.</title>
        <authorList>
            <person name="Schachtman D."/>
        </authorList>
    </citation>
    <scope>NUCLEOTIDE SEQUENCE</scope>
    <source>
        <strain evidence="10">DS1006</strain>
        <strain evidence="11 12">DS1016</strain>
    </source>
</reference>
<evidence type="ECO:0000256" key="8">
    <source>
        <dbReference type="SAM" id="MobiDB-lite"/>
    </source>
</evidence>
<keyword evidence="6 9" id="KW-1133">Transmembrane helix</keyword>
<evidence type="ECO:0000256" key="3">
    <source>
        <dbReference type="ARBA" id="ARBA00022475"/>
    </source>
</evidence>
<dbReference type="Pfam" id="PF02653">
    <property type="entry name" value="BPD_transp_2"/>
    <property type="match status" value="1"/>
</dbReference>
<evidence type="ECO:0000256" key="2">
    <source>
        <dbReference type="ARBA" id="ARBA00022448"/>
    </source>
</evidence>
<dbReference type="EMBL" id="JAUSRG010000032">
    <property type="protein sequence ID" value="MDP9907896.1"/>
    <property type="molecule type" value="Genomic_DNA"/>
</dbReference>
<evidence type="ECO:0000313" key="11">
    <source>
        <dbReference type="EMBL" id="MDQ0183428.1"/>
    </source>
</evidence>
<accession>A0AAW8DNK3</accession>
<protein>
    <submittedName>
        <fullName evidence="10">Ribose transport system permease protein</fullName>
    </submittedName>
</protein>
<gene>
    <name evidence="10" type="ORF">J2S90_004891</name>
    <name evidence="11" type="ORF">J2S93_004890</name>
</gene>
<proteinExistence type="predicted"/>
<name>A0AAW8DNK3_9MICC</name>
<evidence type="ECO:0000313" key="13">
    <source>
        <dbReference type="Proteomes" id="UP001242995"/>
    </source>
</evidence>
<feature type="transmembrane region" description="Helical" evidence="9">
    <location>
        <begin position="143"/>
        <end position="162"/>
    </location>
</feature>
<comment type="caution">
    <text evidence="10">The sequence shown here is derived from an EMBL/GenBank/DDBJ whole genome shotgun (WGS) entry which is preliminary data.</text>
</comment>
<evidence type="ECO:0000256" key="4">
    <source>
        <dbReference type="ARBA" id="ARBA00022519"/>
    </source>
</evidence>
<dbReference type="AlphaFoldDB" id="A0AAW8DNK3"/>
<dbReference type="PANTHER" id="PTHR32196">
    <property type="entry name" value="ABC TRANSPORTER PERMEASE PROTEIN YPHD-RELATED-RELATED"/>
    <property type="match status" value="1"/>
</dbReference>
<dbReference type="CDD" id="cd06579">
    <property type="entry name" value="TM_PBP1_transp_AraH_like"/>
    <property type="match status" value="1"/>
</dbReference>
<feature type="transmembrane region" description="Helical" evidence="9">
    <location>
        <begin position="40"/>
        <end position="58"/>
    </location>
</feature>
<keyword evidence="3" id="KW-1003">Cell membrane</keyword>
<dbReference type="InterPro" id="IPR001851">
    <property type="entry name" value="ABC_transp_permease"/>
</dbReference>
<organism evidence="10 13">
    <name type="scientific">Arthrobacter bambusae</name>
    <dbReference type="NCBI Taxonomy" id="1338426"/>
    <lineage>
        <taxon>Bacteria</taxon>
        <taxon>Bacillati</taxon>
        <taxon>Actinomycetota</taxon>
        <taxon>Actinomycetes</taxon>
        <taxon>Micrococcales</taxon>
        <taxon>Micrococcaceae</taxon>
        <taxon>Arthrobacter</taxon>
    </lineage>
</organism>
<evidence type="ECO:0000313" key="12">
    <source>
        <dbReference type="Proteomes" id="UP001230951"/>
    </source>
</evidence>
<dbReference type="EMBL" id="JAUSTF010000027">
    <property type="protein sequence ID" value="MDQ0183428.1"/>
    <property type="molecule type" value="Genomic_DNA"/>
</dbReference>
<evidence type="ECO:0000256" key="9">
    <source>
        <dbReference type="SAM" id="Phobius"/>
    </source>
</evidence>
<evidence type="ECO:0000313" key="10">
    <source>
        <dbReference type="EMBL" id="MDP9907896.1"/>
    </source>
</evidence>
<feature type="transmembrane region" description="Helical" evidence="9">
    <location>
        <begin position="313"/>
        <end position="329"/>
    </location>
</feature>
<feature type="transmembrane region" description="Helical" evidence="9">
    <location>
        <begin position="70"/>
        <end position="92"/>
    </location>
</feature>
<keyword evidence="12" id="KW-1185">Reference proteome</keyword>
<feature type="transmembrane region" description="Helical" evidence="9">
    <location>
        <begin position="210"/>
        <end position="228"/>
    </location>
</feature>
<dbReference type="Proteomes" id="UP001230951">
    <property type="component" value="Unassembled WGS sequence"/>
</dbReference>
<dbReference type="Proteomes" id="UP001242995">
    <property type="component" value="Unassembled WGS sequence"/>
</dbReference>
<feature type="transmembrane region" description="Helical" evidence="9">
    <location>
        <begin position="288"/>
        <end position="307"/>
    </location>
</feature>
<evidence type="ECO:0000256" key="6">
    <source>
        <dbReference type="ARBA" id="ARBA00022989"/>
    </source>
</evidence>
<keyword evidence="5 9" id="KW-0812">Transmembrane</keyword>
<comment type="subcellular location">
    <subcellularLocation>
        <location evidence="1">Cell membrane</location>
        <topology evidence="1">Multi-pass membrane protein</topology>
    </subcellularLocation>
</comment>
<evidence type="ECO:0000256" key="5">
    <source>
        <dbReference type="ARBA" id="ARBA00022692"/>
    </source>
</evidence>
<feature type="transmembrane region" description="Helical" evidence="9">
    <location>
        <begin position="182"/>
        <end position="203"/>
    </location>
</feature>
<keyword evidence="2" id="KW-0813">Transport</keyword>
<keyword evidence="4" id="KW-0997">Cell inner membrane</keyword>
<dbReference type="GO" id="GO:0022857">
    <property type="term" value="F:transmembrane transporter activity"/>
    <property type="evidence" value="ECO:0007669"/>
    <property type="project" value="InterPro"/>
</dbReference>
<dbReference type="GO" id="GO:0005886">
    <property type="term" value="C:plasma membrane"/>
    <property type="evidence" value="ECO:0007669"/>
    <property type="project" value="UniProtKB-SubCell"/>
</dbReference>